<keyword evidence="2" id="KW-1185">Reference proteome</keyword>
<dbReference type="AlphaFoldDB" id="A0A1N7SBR1"/>
<proteinExistence type="predicted"/>
<gene>
    <name evidence="1" type="ORF">BN2476_430048</name>
</gene>
<reference evidence="1" key="1">
    <citation type="submission" date="2016-12" db="EMBL/GenBank/DDBJ databases">
        <authorList>
            <person name="Moulin L."/>
        </authorList>
    </citation>
    <scope>NUCLEOTIDE SEQUENCE [LARGE SCALE GENOMIC DNA]</scope>
    <source>
        <strain evidence="1">STM 7183</strain>
    </source>
</reference>
<evidence type="ECO:0000313" key="2">
    <source>
        <dbReference type="Proteomes" id="UP000195569"/>
    </source>
</evidence>
<dbReference type="Proteomes" id="UP000195569">
    <property type="component" value="Unassembled WGS sequence"/>
</dbReference>
<dbReference type="EMBL" id="CYGY02000043">
    <property type="protein sequence ID" value="SIT44802.1"/>
    <property type="molecule type" value="Genomic_DNA"/>
</dbReference>
<name>A0A1N7SBR1_9BURK</name>
<evidence type="ECO:0000313" key="1">
    <source>
        <dbReference type="EMBL" id="SIT44802.1"/>
    </source>
</evidence>
<protein>
    <submittedName>
        <fullName evidence="1">Uncharacterized protein</fullName>
    </submittedName>
</protein>
<organism evidence="1 2">
    <name type="scientific">Paraburkholderia piptadeniae</name>
    <dbReference type="NCBI Taxonomy" id="1701573"/>
    <lineage>
        <taxon>Bacteria</taxon>
        <taxon>Pseudomonadati</taxon>
        <taxon>Pseudomonadota</taxon>
        <taxon>Betaproteobacteria</taxon>
        <taxon>Burkholderiales</taxon>
        <taxon>Burkholderiaceae</taxon>
        <taxon>Paraburkholderia</taxon>
    </lineage>
</organism>
<accession>A0A1N7SBR1</accession>
<comment type="caution">
    <text evidence="1">The sequence shown here is derived from an EMBL/GenBank/DDBJ whole genome shotgun (WGS) entry which is preliminary data.</text>
</comment>
<sequence>MGEGFERLNRGAVKAGFARRPYNSAFRVKGLSITCHPLPSPFSNCATSTSAMASASSCRT</sequence>